<comment type="caution">
    <text evidence="2">The sequence shown here is derived from an EMBL/GenBank/DDBJ whole genome shotgun (WGS) entry which is preliminary data.</text>
</comment>
<accession>A0A9J6BU76</accession>
<gene>
    <name evidence="2" type="ORF">PVAND_002935</name>
</gene>
<reference evidence="2" key="1">
    <citation type="submission" date="2021-03" db="EMBL/GenBank/DDBJ databases">
        <title>Chromosome level genome of the anhydrobiotic midge Polypedilum vanderplanki.</title>
        <authorList>
            <person name="Yoshida Y."/>
            <person name="Kikawada T."/>
            <person name="Gusev O."/>
        </authorList>
    </citation>
    <scope>NUCLEOTIDE SEQUENCE</scope>
    <source>
        <strain evidence="2">NIAS01</strain>
        <tissue evidence="2">Whole body or cell culture</tissue>
    </source>
</reference>
<dbReference type="EMBL" id="JADBJN010000003">
    <property type="protein sequence ID" value="KAG5672846.1"/>
    <property type="molecule type" value="Genomic_DNA"/>
</dbReference>
<evidence type="ECO:0000313" key="3">
    <source>
        <dbReference type="Proteomes" id="UP001107558"/>
    </source>
</evidence>
<name>A0A9J6BU76_POLVA</name>
<sequence>MKLLQILFCYLVFKISFAFPELTPFAENSKAFVETLVDKGILKSGTMVSNTLKGLSVTIPVLSIVDSALNIFLPSEMDELNEKIDRNHKEIMNRFDNLEKILERSFEMLAKEVKMVELIKLQASIKTEYDKYESIFSAYGSNETELVYHLNDFITDYRHKSYETQIVNYFIQSTVGSESALNQMYKCALLDVSNIFNPAKTSPNQIMLDLYFSLINTVYKGNALLSFSYSLKDKILNHNSTNDQNYIISQTRIAVKSLNDAFKNLLTTESEKFLTTYFDVRPESNQNSFTCDFVFIGESENEGYGIDTYFYTGEVKAENGYVITGVKFDREKAEGASNKQVLFLQIQVGKLLPSGFINESTVYWQDKPSKTELGSYAKIAKFLVLDDLHFEDCVMTGLQLAESHNSNSIGEIRLRIFGRKYINGTLTDDKECQQFSEDFSGFTTIFTKYNAGLYKENINNMASYKISTGKYAAHLKQFIGADIYEGYEIEYHLSFISNEITLDRLAPLSGLGLMLFANDDSFSGYVKPYLKTMSFKTIF</sequence>
<evidence type="ECO:0000256" key="1">
    <source>
        <dbReference type="SAM" id="SignalP"/>
    </source>
</evidence>
<evidence type="ECO:0000313" key="2">
    <source>
        <dbReference type="EMBL" id="KAG5672846.1"/>
    </source>
</evidence>
<feature type="signal peptide" evidence="1">
    <location>
        <begin position="1"/>
        <end position="18"/>
    </location>
</feature>
<feature type="chain" id="PRO_5039947957" evidence="1">
    <location>
        <begin position="19"/>
        <end position="539"/>
    </location>
</feature>
<keyword evidence="3" id="KW-1185">Reference proteome</keyword>
<proteinExistence type="predicted"/>
<dbReference type="OrthoDB" id="7770249at2759"/>
<dbReference type="Proteomes" id="UP001107558">
    <property type="component" value="Chromosome 3"/>
</dbReference>
<keyword evidence="1" id="KW-0732">Signal</keyword>
<dbReference type="AlphaFoldDB" id="A0A9J6BU76"/>
<organism evidence="2 3">
    <name type="scientific">Polypedilum vanderplanki</name>
    <name type="common">Sleeping chironomid midge</name>
    <dbReference type="NCBI Taxonomy" id="319348"/>
    <lineage>
        <taxon>Eukaryota</taxon>
        <taxon>Metazoa</taxon>
        <taxon>Ecdysozoa</taxon>
        <taxon>Arthropoda</taxon>
        <taxon>Hexapoda</taxon>
        <taxon>Insecta</taxon>
        <taxon>Pterygota</taxon>
        <taxon>Neoptera</taxon>
        <taxon>Endopterygota</taxon>
        <taxon>Diptera</taxon>
        <taxon>Nematocera</taxon>
        <taxon>Chironomoidea</taxon>
        <taxon>Chironomidae</taxon>
        <taxon>Chironominae</taxon>
        <taxon>Polypedilum</taxon>
        <taxon>Polypedilum</taxon>
    </lineage>
</organism>
<protein>
    <submittedName>
        <fullName evidence="2">Uncharacterized protein</fullName>
    </submittedName>
</protein>